<evidence type="ECO:0000313" key="2">
    <source>
        <dbReference type="EMBL" id="KZS00333.1"/>
    </source>
</evidence>
<accession>A0A164HKA5</accession>
<sequence>MMNGSSAVGKDMAGHQMWNNVGHTQPQMPPPAIPQHHHRSNNIADEENQSLRSDHSNSMAGLSSNRVQSTRSSRHQPNRPLASSQSNKSNNSGHHRSHRSIFVVVVVVVVSHKYPTLRPGVCVFSALAWLSS</sequence>
<dbReference type="EMBL" id="LRGB01010597">
    <property type="protein sequence ID" value="KZS00333.1"/>
    <property type="molecule type" value="Genomic_DNA"/>
</dbReference>
<gene>
    <name evidence="2" type="ORF">APZ42_003386</name>
</gene>
<feature type="compositionally biased region" description="Polar residues" evidence="1">
    <location>
        <begin position="17"/>
        <end position="26"/>
    </location>
</feature>
<evidence type="ECO:0000256" key="1">
    <source>
        <dbReference type="SAM" id="MobiDB-lite"/>
    </source>
</evidence>
<proteinExistence type="predicted"/>
<feature type="region of interest" description="Disordered" evidence="1">
    <location>
        <begin position="17"/>
        <end position="97"/>
    </location>
</feature>
<organism evidence="2 3">
    <name type="scientific">Daphnia magna</name>
    <dbReference type="NCBI Taxonomy" id="35525"/>
    <lineage>
        <taxon>Eukaryota</taxon>
        <taxon>Metazoa</taxon>
        <taxon>Ecdysozoa</taxon>
        <taxon>Arthropoda</taxon>
        <taxon>Crustacea</taxon>
        <taxon>Branchiopoda</taxon>
        <taxon>Diplostraca</taxon>
        <taxon>Cladocera</taxon>
        <taxon>Anomopoda</taxon>
        <taxon>Daphniidae</taxon>
        <taxon>Daphnia</taxon>
    </lineage>
</organism>
<dbReference type="OrthoDB" id="8887313at2759"/>
<keyword evidence="3" id="KW-1185">Reference proteome</keyword>
<reference evidence="2 3" key="1">
    <citation type="submission" date="2016-03" db="EMBL/GenBank/DDBJ databases">
        <title>EvidentialGene: Evidence-directed Construction of Genes on Genomes.</title>
        <authorList>
            <person name="Gilbert D.G."/>
            <person name="Choi J.-H."/>
            <person name="Mockaitis K."/>
            <person name="Colbourne J."/>
            <person name="Pfrender M."/>
        </authorList>
    </citation>
    <scope>NUCLEOTIDE SEQUENCE [LARGE SCALE GENOMIC DNA]</scope>
    <source>
        <strain evidence="2 3">Xinb3</strain>
        <tissue evidence="2">Complete organism</tissue>
    </source>
</reference>
<comment type="caution">
    <text evidence="2">The sequence shown here is derived from an EMBL/GenBank/DDBJ whole genome shotgun (WGS) entry which is preliminary data.</text>
</comment>
<name>A0A164HKA5_9CRUS</name>
<evidence type="ECO:0000313" key="3">
    <source>
        <dbReference type="Proteomes" id="UP000076858"/>
    </source>
</evidence>
<dbReference type="AlphaFoldDB" id="A0A164HKA5"/>
<protein>
    <submittedName>
        <fullName evidence="2">Uncharacterized protein</fullName>
    </submittedName>
</protein>
<feature type="compositionally biased region" description="Polar residues" evidence="1">
    <location>
        <begin position="56"/>
        <end position="71"/>
    </location>
</feature>
<dbReference type="Proteomes" id="UP000076858">
    <property type="component" value="Unassembled WGS sequence"/>
</dbReference>